<evidence type="ECO:0000313" key="9">
    <source>
        <dbReference type="Proteomes" id="UP000190951"/>
    </source>
</evidence>
<dbReference type="SUPFAM" id="SSF53335">
    <property type="entry name" value="S-adenosyl-L-methionine-dependent methyltransferases"/>
    <property type="match status" value="1"/>
</dbReference>
<evidence type="ECO:0000256" key="3">
    <source>
        <dbReference type="ARBA" id="ARBA00022679"/>
    </source>
</evidence>
<dbReference type="Proteomes" id="UP000190951">
    <property type="component" value="Chromosome"/>
</dbReference>
<dbReference type="SUPFAM" id="SSF116734">
    <property type="entry name" value="DNA methylase specificity domain"/>
    <property type="match status" value="1"/>
</dbReference>
<evidence type="ECO:0000256" key="1">
    <source>
        <dbReference type="ARBA" id="ARBA00011900"/>
    </source>
</evidence>
<keyword evidence="3" id="KW-0808">Transferase</keyword>
<dbReference type="Gene3D" id="3.90.220.20">
    <property type="entry name" value="DNA methylase specificity domains"/>
    <property type="match status" value="1"/>
</dbReference>
<dbReference type="GO" id="GO:0009007">
    <property type="term" value="F:site-specific DNA-methyltransferase (adenine-specific) activity"/>
    <property type="evidence" value="ECO:0007669"/>
    <property type="project" value="UniProtKB-EC"/>
</dbReference>
<dbReference type="RefSeq" id="WP_077834555.1">
    <property type="nucleotide sequence ID" value="NZ_CP096983.1"/>
</dbReference>
<comment type="catalytic activity">
    <reaction evidence="7">
        <text>a 2'-deoxyadenosine in DNA + S-adenosyl-L-methionine = an N(6)-methyl-2'-deoxyadenosine in DNA + S-adenosyl-L-homocysteine + H(+)</text>
        <dbReference type="Rhea" id="RHEA:15197"/>
        <dbReference type="Rhea" id="RHEA-COMP:12418"/>
        <dbReference type="Rhea" id="RHEA-COMP:12419"/>
        <dbReference type="ChEBI" id="CHEBI:15378"/>
        <dbReference type="ChEBI" id="CHEBI:57856"/>
        <dbReference type="ChEBI" id="CHEBI:59789"/>
        <dbReference type="ChEBI" id="CHEBI:90615"/>
        <dbReference type="ChEBI" id="CHEBI:90616"/>
        <dbReference type="EC" id="2.1.1.72"/>
    </reaction>
</comment>
<dbReference type="GO" id="GO:0009307">
    <property type="term" value="P:DNA restriction-modification system"/>
    <property type="evidence" value="ECO:0007669"/>
    <property type="project" value="UniProtKB-KW"/>
</dbReference>
<accession>A0A1S8L9A2</accession>
<reference evidence="8 9" key="1">
    <citation type="submission" date="2022-04" db="EMBL/GenBank/DDBJ databases">
        <title>Genome sequence of C. roseum typestrain.</title>
        <authorList>
            <person name="Poehlein A."/>
            <person name="Schoch T."/>
            <person name="Duerre P."/>
            <person name="Daniel R."/>
        </authorList>
    </citation>
    <scope>NUCLEOTIDE SEQUENCE [LARGE SCALE GENOMIC DNA]</scope>
    <source>
        <strain evidence="8 9">DSM 7320</strain>
    </source>
</reference>
<dbReference type="PANTHER" id="PTHR42933">
    <property type="entry name" value="SLR6095 PROTEIN"/>
    <property type="match status" value="1"/>
</dbReference>
<evidence type="ECO:0000256" key="4">
    <source>
        <dbReference type="ARBA" id="ARBA00022691"/>
    </source>
</evidence>
<evidence type="ECO:0000313" key="8">
    <source>
        <dbReference type="EMBL" id="URZ10212.1"/>
    </source>
</evidence>
<evidence type="ECO:0000256" key="2">
    <source>
        <dbReference type="ARBA" id="ARBA00022603"/>
    </source>
</evidence>
<keyword evidence="9" id="KW-1185">Reference proteome</keyword>
<dbReference type="InterPro" id="IPR051537">
    <property type="entry name" value="DNA_Adenine_Mtase"/>
</dbReference>
<dbReference type="AlphaFoldDB" id="A0A1S8L9A2"/>
<proteinExistence type="predicted"/>
<dbReference type="GO" id="GO:0003677">
    <property type="term" value="F:DNA binding"/>
    <property type="evidence" value="ECO:0007669"/>
    <property type="project" value="UniProtKB-KW"/>
</dbReference>
<dbReference type="Pfam" id="PF02384">
    <property type="entry name" value="N6_Mtase"/>
    <property type="match status" value="1"/>
</dbReference>
<sequence length="612" mass="71331">MEINNKNEEMGRCCIDELKGIFSGEQSLKIILGITAMKWISENKKYSSSIFDYEKILKKYNIREFIVDELNDFEEQYPEFKGLLTTIFDIKDIYIDNLIINKIKNIIDLIYNFRFDCIEEITEFANKLITIAGAYAGIYETPIGIKKLVVNIIDFINVKRFADYCSGVSGMAIDIQNCIKKNNISNDIYYYGEEINPTLYLISKILLIMNENNNFEVKNIDVLENKNNNNEFDFIFSDSPQSMSWDNKKAYNDLRFEYGIPTRTNADWAFYQNVLYHLNSNGIGIVIGTKGTLVRSIDYKIRKKIIEKDLIEAVITLPTNLYETRNVGTEMIIFNMNKSEEIKNKILFINASEYSQRLNRNQYTISEAGINKIVKNYKNKIEEKNFSKNVSFEKIKEYGFTINPIEYLDFDVLKKCFEKSITLGEIAQIMRGVQVSKKDLEILSEYPTHYFLNIKDIDNGKVNYDENTRITNKRKDWLGKYDIKKEDILITSKGWNIKIAIVEEDFRPAFISGNLSIIRVNPQKYNAYVLYEFLQSEIGLKMLEGIQTGTTIKILNNPKLAKIEVPVFDIEHINEVGFKIKQNKIEYEKSITDAEIKFKDTRKKLLENLGFK</sequence>
<dbReference type="EC" id="2.1.1.72" evidence="1"/>
<name>A0A1S8L9A2_9CLOT</name>
<dbReference type="KEGG" id="crw:CROST_009200"/>
<evidence type="ECO:0000256" key="5">
    <source>
        <dbReference type="ARBA" id="ARBA00022747"/>
    </source>
</evidence>
<dbReference type="EMBL" id="CP096983">
    <property type="protein sequence ID" value="URZ10212.1"/>
    <property type="molecule type" value="Genomic_DNA"/>
</dbReference>
<dbReference type="GO" id="GO:0008170">
    <property type="term" value="F:N-methyltransferase activity"/>
    <property type="evidence" value="ECO:0007669"/>
    <property type="project" value="InterPro"/>
</dbReference>
<evidence type="ECO:0000256" key="6">
    <source>
        <dbReference type="ARBA" id="ARBA00023125"/>
    </source>
</evidence>
<keyword evidence="5" id="KW-0680">Restriction system</keyword>
<dbReference type="InterPro" id="IPR003356">
    <property type="entry name" value="DNA_methylase_A-5"/>
</dbReference>
<evidence type="ECO:0000256" key="7">
    <source>
        <dbReference type="ARBA" id="ARBA00047942"/>
    </source>
</evidence>
<keyword evidence="4" id="KW-0949">S-adenosyl-L-methionine</keyword>
<dbReference type="InterPro" id="IPR044946">
    <property type="entry name" value="Restrct_endonuc_typeI_TRD_sf"/>
</dbReference>
<gene>
    <name evidence="8" type="ORF">CROST_009200</name>
</gene>
<dbReference type="InterPro" id="IPR029063">
    <property type="entry name" value="SAM-dependent_MTases_sf"/>
</dbReference>
<protein>
    <recommendedName>
        <fullName evidence="1">site-specific DNA-methyltransferase (adenine-specific)</fullName>
        <ecNumber evidence="1">2.1.1.72</ecNumber>
    </recommendedName>
</protein>
<keyword evidence="6" id="KW-0238">DNA-binding</keyword>
<dbReference type="Gene3D" id="3.40.50.150">
    <property type="entry name" value="Vaccinia Virus protein VP39"/>
    <property type="match status" value="1"/>
</dbReference>
<keyword evidence="2" id="KW-0489">Methyltransferase</keyword>
<dbReference type="PANTHER" id="PTHR42933:SF3">
    <property type="entry name" value="TYPE I RESTRICTION ENZYME MJAVIII METHYLASE SUBUNIT"/>
    <property type="match status" value="1"/>
</dbReference>
<dbReference type="STRING" id="84029.CROST_15890"/>
<organism evidence="8 9">
    <name type="scientific">Clostridium felsineum</name>
    <dbReference type="NCBI Taxonomy" id="36839"/>
    <lineage>
        <taxon>Bacteria</taxon>
        <taxon>Bacillati</taxon>
        <taxon>Bacillota</taxon>
        <taxon>Clostridia</taxon>
        <taxon>Eubacteriales</taxon>
        <taxon>Clostridiaceae</taxon>
        <taxon>Clostridium</taxon>
    </lineage>
</organism>
<dbReference type="GO" id="GO:0032259">
    <property type="term" value="P:methylation"/>
    <property type="evidence" value="ECO:0007669"/>
    <property type="project" value="UniProtKB-KW"/>
</dbReference>